<dbReference type="PATRIC" id="fig|1292037.4.peg.4892"/>
<dbReference type="EMBL" id="AOUO01000386">
    <property type="protein sequence ID" value="EOD65593.1"/>
    <property type="molecule type" value="Genomic_DNA"/>
</dbReference>
<dbReference type="Proteomes" id="UP000014139">
    <property type="component" value="Unassembled WGS sequence"/>
</dbReference>
<name>R1G244_9PSEU</name>
<keyword evidence="3" id="KW-1185">Reference proteome</keyword>
<evidence type="ECO:0000313" key="3">
    <source>
        <dbReference type="Proteomes" id="UP000014139"/>
    </source>
</evidence>
<protein>
    <recommendedName>
        <fullName evidence="1">Pepco domain-containing protein</fullName>
    </recommendedName>
</protein>
<evidence type="ECO:0000259" key="1">
    <source>
        <dbReference type="Pfam" id="PF24393"/>
    </source>
</evidence>
<organism evidence="2 3">
    <name type="scientific">Amycolatopsis vancoresmycina DSM 44592</name>
    <dbReference type="NCBI Taxonomy" id="1292037"/>
    <lineage>
        <taxon>Bacteria</taxon>
        <taxon>Bacillati</taxon>
        <taxon>Actinomycetota</taxon>
        <taxon>Actinomycetes</taxon>
        <taxon>Pseudonocardiales</taxon>
        <taxon>Pseudonocardiaceae</taxon>
        <taxon>Amycolatopsis</taxon>
    </lineage>
</organism>
<evidence type="ECO:0000313" key="2">
    <source>
        <dbReference type="EMBL" id="EOD65593.1"/>
    </source>
</evidence>
<dbReference type="InterPro" id="IPR056947">
    <property type="entry name" value="Pepco_dom"/>
</dbReference>
<feature type="domain" description="Pepco" evidence="1">
    <location>
        <begin position="11"/>
        <end position="105"/>
    </location>
</feature>
<dbReference type="eggNOG" id="ENOG502ZDJN">
    <property type="taxonomic scope" value="Bacteria"/>
</dbReference>
<dbReference type="AlphaFoldDB" id="R1G244"/>
<dbReference type="Pfam" id="PF24393">
    <property type="entry name" value="Pepco"/>
    <property type="match status" value="1"/>
</dbReference>
<reference evidence="2 3" key="1">
    <citation type="submission" date="2013-02" db="EMBL/GenBank/DDBJ databases">
        <title>Draft genome sequence of Amycolatopsis vancoresmycina strain DSM 44592T.</title>
        <authorList>
            <person name="Kumar S."/>
            <person name="Kaur N."/>
            <person name="Kaur C."/>
            <person name="Raghava G.P.S."/>
            <person name="Mayilraj S."/>
        </authorList>
    </citation>
    <scope>NUCLEOTIDE SEQUENCE [LARGE SCALE GENOMIC DNA]</scope>
    <source>
        <strain evidence="2 3">DSM 44592</strain>
    </source>
</reference>
<comment type="caution">
    <text evidence="2">The sequence shown here is derived from an EMBL/GenBank/DDBJ whole genome shotgun (WGS) entry which is preliminary data.</text>
</comment>
<accession>R1G244</accession>
<gene>
    <name evidence="2" type="ORF">H480_25862</name>
</gene>
<dbReference type="OrthoDB" id="5196642at2"/>
<proteinExistence type="predicted"/>
<sequence>MTAVSGAGIPIVWVDPGVDGEKGLFSTARQVAGRIGELDSEELARNLSAVCSRLANAFRRAGEASEAFGLDAFEVNLDLTAKGEVRLVGSFSSEIKGGVKLVFRRTEGTGT</sequence>